<evidence type="ECO:0000256" key="1">
    <source>
        <dbReference type="ARBA" id="ARBA00004613"/>
    </source>
</evidence>
<feature type="signal peptide" evidence="7">
    <location>
        <begin position="1"/>
        <end position="24"/>
    </location>
</feature>
<keyword evidence="5" id="KW-1015">Disulfide bond</keyword>
<name>A0A7N4UZN4_SARHA</name>
<dbReference type="GO" id="GO:0007189">
    <property type="term" value="P:adenylate cyclase-activating G protein-coupled receptor signaling pathway"/>
    <property type="evidence" value="ECO:0007669"/>
    <property type="project" value="TreeGrafter"/>
</dbReference>
<dbReference type="Pfam" id="PF00214">
    <property type="entry name" value="Calc_CGRP_IAPP"/>
    <property type="match status" value="1"/>
</dbReference>
<dbReference type="PANTHER" id="PTHR23414:SF2">
    <property type="entry name" value="PROTEIN ADM2"/>
    <property type="match status" value="1"/>
</dbReference>
<evidence type="ECO:0000256" key="7">
    <source>
        <dbReference type="SAM" id="SignalP"/>
    </source>
</evidence>
<evidence type="ECO:0000256" key="3">
    <source>
        <dbReference type="ARBA" id="ARBA00022525"/>
    </source>
</evidence>
<proteinExistence type="inferred from homology"/>
<dbReference type="InterPro" id="IPR051665">
    <property type="entry name" value="Adrenomedullin-reg_peptide"/>
</dbReference>
<dbReference type="Proteomes" id="UP000007648">
    <property type="component" value="Unassembled WGS sequence"/>
</dbReference>
<comment type="subcellular location">
    <subcellularLocation>
        <location evidence="1">Secreted</location>
    </subcellularLocation>
</comment>
<reference evidence="8 9" key="1">
    <citation type="journal article" date="2011" name="Proc. Natl. Acad. Sci. U.S.A.">
        <title>Genetic diversity and population structure of the endangered marsupial Sarcophilus harrisii (Tasmanian devil).</title>
        <authorList>
            <person name="Miller W."/>
            <person name="Hayes V.M."/>
            <person name="Ratan A."/>
            <person name="Petersen D.C."/>
            <person name="Wittekindt N.E."/>
            <person name="Miller J."/>
            <person name="Walenz B."/>
            <person name="Knight J."/>
            <person name="Qi J."/>
            <person name="Zhao F."/>
            <person name="Wang Q."/>
            <person name="Bedoya-Reina O.C."/>
            <person name="Katiyar N."/>
            <person name="Tomsho L.P."/>
            <person name="Kasson L.M."/>
            <person name="Hardie R.A."/>
            <person name="Woodbridge P."/>
            <person name="Tindall E.A."/>
            <person name="Bertelsen M.F."/>
            <person name="Dixon D."/>
            <person name="Pyecroft S."/>
            <person name="Helgen K.M."/>
            <person name="Lesk A.M."/>
            <person name="Pringle T.H."/>
            <person name="Patterson N."/>
            <person name="Zhang Y."/>
            <person name="Kreiss A."/>
            <person name="Woods G.M."/>
            <person name="Jones M.E."/>
            <person name="Schuster S.C."/>
        </authorList>
    </citation>
    <scope>NUCLEOTIDE SEQUENCE [LARGE SCALE GENOMIC DNA]</scope>
</reference>
<evidence type="ECO:0000256" key="5">
    <source>
        <dbReference type="ARBA" id="ARBA00023157"/>
    </source>
</evidence>
<dbReference type="PANTHER" id="PTHR23414">
    <property type="entry name" value="ADRENOMEDULLIN, ADM"/>
    <property type="match status" value="1"/>
</dbReference>
<keyword evidence="9" id="KW-1185">Reference proteome</keyword>
<protein>
    <submittedName>
        <fullName evidence="8">Adrenomedullin 2</fullName>
    </submittedName>
</protein>
<keyword evidence="4 7" id="KW-0732">Signal</keyword>
<dbReference type="GeneTree" id="ENSGT00940000154380"/>
<keyword evidence="3" id="KW-0964">Secreted</keyword>
<evidence type="ECO:0000313" key="9">
    <source>
        <dbReference type="Proteomes" id="UP000007648"/>
    </source>
</evidence>
<reference evidence="8" key="2">
    <citation type="submission" date="2025-08" db="UniProtKB">
        <authorList>
            <consortium name="Ensembl"/>
        </authorList>
    </citation>
    <scope>IDENTIFICATION</scope>
</reference>
<sequence>MGWLLPVTLSCISLLSLLLPGALSRSPSEHPLLVRLRKPPDRQYPQDLTFQAVQNKEPVALGGQGESHPELLVELHPLRSHRHHQHRVNLRVHRGKGRGQGPRRARGRGRRHTRRHHTQLMRMGCSFSTCQLQNLSHRLRHFLGQSGKKESAPVNLTSPHSYG</sequence>
<dbReference type="GO" id="GO:0005179">
    <property type="term" value="F:hormone activity"/>
    <property type="evidence" value="ECO:0007669"/>
    <property type="project" value="InterPro"/>
</dbReference>
<dbReference type="FunCoup" id="A0A7N4UZN4">
    <property type="interactions" value="554"/>
</dbReference>
<organism evidence="8 9">
    <name type="scientific">Sarcophilus harrisii</name>
    <name type="common">Tasmanian devil</name>
    <name type="synonym">Sarcophilus laniarius</name>
    <dbReference type="NCBI Taxonomy" id="9305"/>
    <lineage>
        <taxon>Eukaryota</taxon>
        <taxon>Metazoa</taxon>
        <taxon>Chordata</taxon>
        <taxon>Craniata</taxon>
        <taxon>Vertebrata</taxon>
        <taxon>Euteleostomi</taxon>
        <taxon>Mammalia</taxon>
        <taxon>Metatheria</taxon>
        <taxon>Dasyuromorphia</taxon>
        <taxon>Dasyuridae</taxon>
        <taxon>Sarcophilus</taxon>
    </lineage>
</organism>
<dbReference type="Ensembl" id="ENSSHAT00000038244.1">
    <property type="protein sequence ID" value="ENSSHAP00000028398.1"/>
    <property type="gene ID" value="ENSSHAG00000021406.1"/>
</dbReference>
<gene>
    <name evidence="8" type="primary">ADM2</name>
</gene>
<dbReference type="KEGG" id="shr:111721245"/>
<dbReference type="OrthoDB" id="9907777at2759"/>
<evidence type="ECO:0000313" key="8">
    <source>
        <dbReference type="Ensembl" id="ENSSHAP00000028398.1"/>
    </source>
</evidence>
<evidence type="ECO:0000256" key="2">
    <source>
        <dbReference type="ARBA" id="ARBA00010575"/>
    </source>
</evidence>
<dbReference type="RefSeq" id="XP_031794413.1">
    <property type="nucleotide sequence ID" value="XM_031938553.1"/>
</dbReference>
<comment type="similarity">
    <text evidence="2">Belongs to the adrenomedullin family.</text>
</comment>
<accession>A0A7N4UZN4</accession>
<feature type="chain" id="PRO_5029902651" evidence="7">
    <location>
        <begin position="25"/>
        <end position="163"/>
    </location>
</feature>
<feature type="region of interest" description="Disordered" evidence="6">
    <location>
        <begin position="82"/>
        <end position="116"/>
    </location>
</feature>
<dbReference type="GeneID" id="111721245"/>
<dbReference type="AlphaFoldDB" id="A0A7N4UZN4"/>
<dbReference type="InParanoid" id="A0A7N4UZN4"/>
<evidence type="ECO:0000256" key="6">
    <source>
        <dbReference type="SAM" id="MobiDB-lite"/>
    </source>
</evidence>
<dbReference type="CTD" id="79924"/>
<dbReference type="GO" id="GO:0010460">
    <property type="term" value="P:positive regulation of heart rate"/>
    <property type="evidence" value="ECO:0007669"/>
    <property type="project" value="TreeGrafter"/>
</dbReference>
<evidence type="ECO:0000256" key="4">
    <source>
        <dbReference type="ARBA" id="ARBA00022729"/>
    </source>
</evidence>
<dbReference type="GO" id="GO:0005576">
    <property type="term" value="C:extracellular region"/>
    <property type="evidence" value="ECO:0007669"/>
    <property type="project" value="UniProtKB-SubCell"/>
</dbReference>
<reference evidence="8" key="3">
    <citation type="submission" date="2025-09" db="UniProtKB">
        <authorList>
            <consortium name="Ensembl"/>
        </authorList>
    </citation>
    <scope>IDENTIFICATION</scope>
</reference>
<dbReference type="InterPro" id="IPR021116">
    <property type="entry name" value="Calcitonin/adrenomedullin"/>
</dbReference>
<dbReference type="GO" id="GO:0003073">
    <property type="term" value="P:regulation of systemic arterial blood pressure"/>
    <property type="evidence" value="ECO:0007669"/>
    <property type="project" value="TreeGrafter"/>
</dbReference>